<protein>
    <submittedName>
        <fullName evidence="1">Uncharacterized protein</fullName>
    </submittedName>
</protein>
<accession>A0A2P2IN09</accession>
<reference evidence="1" key="1">
    <citation type="submission" date="2018-02" db="EMBL/GenBank/DDBJ databases">
        <title>Rhizophora mucronata_Transcriptome.</title>
        <authorList>
            <person name="Meera S.P."/>
            <person name="Sreeshan A."/>
            <person name="Augustine A."/>
        </authorList>
    </citation>
    <scope>NUCLEOTIDE SEQUENCE</scope>
    <source>
        <tissue evidence="1">Leaf</tissue>
    </source>
</reference>
<dbReference type="EMBL" id="GGEC01002095">
    <property type="protein sequence ID" value="MBW82578.1"/>
    <property type="molecule type" value="Transcribed_RNA"/>
</dbReference>
<organism evidence="1">
    <name type="scientific">Rhizophora mucronata</name>
    <name type="common">Asiatic mangrove</name>
    <dbReference type="NCBI Taxonomy" id="61149"/>
    <lineage>
        <taxon>Eukaryota</taxon>
        <taxon>Viridiplantae</taxon>
        <taxon>Streptophyta</taxon>
        <taxon>Embryophyta</taxon>
        <taxon>Tracheophyta</taxon>
        <taxon>Spermatophyta</taxon>
        <taxon>Magnoliopsida</taxon>
        <taxon>eudicotyledons</taxon>
        <taxon>Gunneridae</taxon>
        <taxon>Pentapetalae</taxon>
        <taxon>rosids</taxon>
        <taxon>fabids</taxon>
        <taxon>Malpighiales</taxon>
        <taxon>Rhizophoraceae</taxon>
        <taxon>Rhizophora</taxon>
    </lineage>
</organism>
<sequence>MCLCRFMQSKNSKCKKHVNFQYKERTSSLFIDKIKSVKYYNRTTNNLFYQLIKLDALIF</sequence>
<name>A0A2P2IN09_RHIMU</name>
<proteinExistence type="predicted"/>
<evidence type="ECO:0000313" key="1">
    <source>
        <dbReference type="EMBL" id="MBW82578.1"/>
    </source>
</evidence>
<dbReference type="AlphaFoldDB" id="A0A2P2IN09"/>